<protein>
    <recommendedName>
        <fullName evidence="2">Protein Flattop</fullName>
    </recommendedName>
    <alternativeName>
        <fullName evidence="3">Cilia- and flagella-associated protein 126</fullName>
    </alternativeName>
</protein>
<evidence type="ECO:0000256" key="1">
    <source>
        <dbReference type="ARBA" id="ARBA00009887"/>
    </source>
</evidence>
<sequence>LSPASLSPQYEDAFTPYRLQSWSVPPPGRQRPLLREGSTTIIADDRGHLLPDVPRSQVSPWGTFVGTWEMPPRIPPARLNLTSRSAAAAGRLTDWIHRPTTLTHACNGIRTHVTGKGHLPQRVAVTQEPALPPPSPRTSWGTFTSPRGRQRRAGSRPGPAPQTG</sequence>
<evidence type="ECO:0000313" key="6">
    <source>
        <dbReference type="Ensembl" id="ENSCPGP00000002307.1"/>
    </source>
</evidence>
<dbReference type="PANTHER" id="PTHR34639">
    <property type="entry name" value="PROTEIN FLATTOP"/>
    <property type="match status" value="1"/>
</dbReference>
<comment type="similarity">
    <text evidence="1">Belongs to the Flattop family.</text>
</comment>
<evidence type="ECO:0000256" key="5">
    <source>
        <dbReference type="SAM" id="MobiDB-lite"/>
    </source>
</evidence>
<reference evidence="6" key="1">
    <citation type="submission" date="2025-08" db="UniProtKB">
        <authorList>
            <consortium name="Ensembl"/>
        </authorList>
    </citation>
    <scope>IDENTIFICATION</scope>
</reference>
<dbReference type="AlphaFoldDB" id="A0A8C3J5C8"/>
<evidence type="ECO:0000256" key="2">
    <source>
        <dbReference type="ARBA" id="ARBA00019181"/>
    </source>
</evidence>
<dbReference type="Pfam" id="PF22611">
    <property type="entry name" value="CFAP126"/>
    <property type="match status" value="1"/>
</dbReference>
<evidence type="ECO:0000313" key="7">
    <source>
        <dbReference type="Proteomes" id="UP000694419"/>
    </source>
</evidence>
<feature type="compositionally biased region" description="Polar residues" evidence="5">
    <location>
        <begin position="137"/>
        <end position="147"/>
    </location>
</feature>
<dbReference type="Ensembl" id="ENSCPGT00000002539.1">
    <property type="protein sequence ID" value="ENSCPGP00000002307.1"/>
    <property type="gene ID" value="ENSCPGG00000001713.1"/>
</dbReference>
<proteinExistence type="inferred from homology"/>
<reference evidence="6" key="2">
    <citation type="submission" date="2025-09" db="UniProtKB">
        <authorList>
            <consortium name="Ensembl"/>
        </authorList>
    </citation>
    <scope>IDENTIFICATION</scope>
</reference>
<comment type="function">
    <text evidence="4">Microtubule inner protein (MIP) part of the dynein-decorated doublet microtubules (DMTs) in cilia axoneme. Acts as a regulator of cilium basal body docking and positioning in mono- and multiciliated cells. Regulates basal body docking and cilia formation in multiciliated lung cells. Regulates kinocilium positioning and stereocilia bundle morphogenesis in the inner ear.</text>
</comment>
<dbReference type="CDD" id="cd23705">
    <property type="entry name" value="Flattop"/>
    <property type="match status" value="1"/>
</dbReference>
<accession>A0A8C3J5C8</accession>
<evidence type="ECO:0000256" key="4">
    <source>
        <dbReference type="ARBA" id="ARBA00045261"/>
    </source>
</evidence>
<feature type="region of interest" description="Disordered" evidence="5">
    <location>
        <begin position="126"/>
        <end position="164"/>
    </location>
</feature>
<dbReference type="GO" id="GO:0036064">
    <property type="term" value="C:ciliary basal body"/>
    <property type="evidence" value="ECO:0007669"/>
    <property type="project" value="TreeGrafter"/>
</dbReference>
<name>A0A8C3J5C8_9CHAR</name>
<dbReference type="Proteomes" id="UP000694419">
    <property type="component" value="Unplaced"/>
</dbReference>
<dbReference type="PANTHER" id="PTHR34639:SF1">
    <property type="entry name" value="PROTEIN FLATTOP"/>
    <property type="match status" value="1"/>
</dbReference>
<dbReference type="InterPro" id="IPR038797">
    <property type="entry name" value="Fltp"/>
</dbReference>
<evidence type="ECO:0000256" key="3">
    <source>
        <dbReference type="ARBA" id="ARBA00033306"/>
    </source>
</evidence>
<dbReference type="GO" id="GO:0044782">
    <property type="term" value="P:cilium organization"/>
    <property type="evidence" value="ECO:0007669"/>
    <property type="project" value="TreeGrafter"/>
</dbReference>
<organism evidence="6 7">
    <name type="scientific">Calidris pygmaea</name>
    <name type="common">Spoon-billed sandpiper</name>
    <dbReference type="NCBI Taxonomy" id="425635"/>
    <lineage>
        <taxon>Eukaryota</taxon>
        <taxon>Metazoa</taxon>
        <taxon>Chordata</taxon>
        <taxon>Craniata</taxon>
        <taxon>Vertebrata</taxon>
        <taxon>Euteleostomi</taxon>
        <taxon>Archelosauria</taxon>
        <taxon>Archosauria</taxon>
        <taxon>Dinosauria</taxon>
        <taxon>Saurischia</taxon>
        <taxon>Theropoda</taxon>
        <taxon>Coelurosauria</taxon>
        <taxon>Aves</taxon>
        <taxon>Neognathae</taxon>
        <taxon>Neoaves</taxon>
        <taxon>Charadriiformes</taxon>
        <taxon>Scolopacidae</taxon>
        <taxon>Calidris</taxon>
    </lineage>
</organism>
<keyword evidence="7" id="KW-1185">Reference proteome</keyword>